<feature type="domain" description="Rieske" evidence="6">
    <location>
        <begin position="426"/>
        <end position="512"/>
    </location>
</feature>
<dbReference type="GO" id="GO:0051537">
    <property type="term" value="F:2 iron, 2 sulfur cluster binding"/>
    <property type="evidence" value="ECO:0007669"/>
    <property type="project" value="UniProtKB-KW"/>
</dbReference>
<dbReference type="GO" id="GO:0016705">
    <property type="term" value="F:oxidoreductase activity, acting on paired donors, with incorporation or reduction of molecular oxygen"/>
    <property type="evidence" value="ECO:0007669"/>
    <property type="project" value="UniProtKB-ARBA"/>
</dbReference>
<dbReference type="SUPFAM" id="SSF50022">
    <property type="entry name" value="ISP domain"/>
    <property type="match status" value="1"/>
</dbReference>
<dbReference type="Gene3D" id="2.102.10.10">
    <property type="entry name" value="Rieske [2Fe-2S] iron-sulphur domain"/>
    <property type="match status" value="1"/>
</dbReference>
<dbReference type="PANTHER" id="PTHR13847">
    <property type="entry name" value="SARCOSINE DEHYDROGENASE-RELATED"/>
    <property type="match status" value="1"/>
</dbReference>
<keyword evidence="5" id="KW-1015">Disulfide bond</keyword>
<dbReference type="InterPro" id="IPR017941">
    <property type="entry name" value="Rieske_2Fe-2S"/>
</dbReference>
<dbReference type="SUPFAM" id="SSF51971">
    <property type="entry name" value="Nucleotide-binding domain"/>
    <property type="match status" value="1"/>
</dbReference>
<dbReference type="InterPro" id="IPR038010">
    <property type="entry name" value="YhfW_C"/>
</dbReference>
<keyword evidence="2" id="KW-0479">Metal-binding</keyword>
<dbReference type="InterPro" id="IPR006076">
    <property type="entry name" value="FAD-dep_OxRdtase"/>
</dbReference>
<dbReference type="GO" id="GO:0046872">
    <property type="term" value="F:metal ion binding"/>
    <property type="evidence" value="ECO:0007669"/>
    <property type="project" value="UniProtKB-KW"/>
</dbReference>
<keyword evidence="4" id="KW-0411">Iron-sulfur</keyword>
<evidence type="ECO:0000256" key="1">
    <source>
        <dbReference type="ARBA" id="ARBA00022714"/>
    </source>
</evidence>
<dbReference type="GO" id="GO:0004497">
    <property type="term" value="F:monooxygenase activity"/>
    <property type="evidence" value="ECO:0007669"/>
    <property type="project" value="UniProtKB-ARBA"/>
</dbReference>
<keyword evidence="1" id="KW-0001">2Fe-2S</keyword>
<dbReference type="Pfam" id="PF01266">
    <property type="entry name" value="DAO"/>
    <property type="match status" value="1"/>
</dbReference>
<evidence type="ECO:0000256" key="3">
    <source>
        <dbReference type="ARBA" id="ARBA00023004"/>
    </source>
</evidence>
<dbReference type="InterPro" id="IPR005805">
    <property type="entry name" value="Rieske_Fe-S_prot_C"/>
</dbReference>
<organism evidence="7 8">
    <name type="scientific">Sutcliffiella cohnii</name>
    <dbReference type="NCBI Taxonomy" id="33932"/>
    <lineage>
        <taxon>Bacteria</taxon>
        <taxon>Bacillati</taxon>
        <taxon>Bacillota</taxon>
        <taxon>Bacilli</taxon>
        <taxon>Bacillales</taxon>
        <taxon>Bacillaceae</taxon>
        <taxon>Sutcliffiella</taxon>
    </lineage>
</organism>
<reference evidence="7 8" key="1">
    <citation type="submission" date="2016-12" db="EMBL/GenBank/DDBJ databases">
        <title>The whole genome sequencing and assembly of Bacillus cohnii DSM 6307T strain.</title>
        <authorList>
            <person name="Lee Y.-J."/>
            <person name="Yi H."/>
            <person name="Bahn Y.-S."/>
            <person name="Kim J.F."/>
            <person name="Lee D.-W."/>
        </authorList>
    </citation>
    <scope>NUCLEOTIDE SEQUENCE [LARGE SCALE GENOMIC DNA]</scope>
    <source>
        <strain evidence="7 8">DSM 6307</strain>
    </source>
</reference>
<sequence length="512" mass="57628">MNVQNDNNELPKSPEPYWRQSVDLPSFEKLTHDIEAEVCIVGGGITGITTAYELTQAGVKVVLIDADHLLNGTTGHTTAKLTAQHGIIYDEFINHFGVEKTKLYYEASTDAIHYVKNLVSQKRIECDFKTQDAIIYSISDADDQKVRKEYAAYERLGIPNELKNSIPFSIETQSVLAMKEQAQFHPLQYLNTLLTEIVNNGGQIFEHTVAVDVEETPELKVITKEGPKIKCNYIVAASHFPFYDAKGFYFSRMYAERSYVLAAKIDAPYPGGMYYSSDSPKRSLRSVTIKGQEYVLISGDGHKTGQGKNTKEHYEALQTFGEQVLGMKEIAYRWSAQDLYTLDKMPYIGHITENSPRILIATGYRKWGMTNGTFAATLLKDIILENDNKYKELFSPSRFVADPSLKKFITTNFDVAGHLIEGKLERPTREIKDLKLDEGAVVTVNGERAGAYKDEQGNVYCVDTTCTHMKCELEWNDGERSWDCPCHGSRFSVKGEVLEGPADKPLKQINVN</sequence>
<keyword evidence="8" id="KW-1185">Reference proteome</keyword>
<evidence type="ECO:0000313" key="8">
    <source>
        <dbReference type="Proteomes" id="UP000215224"/>
    </source>
</evidence>
<accession>A0A223KKE3</accession>
<proteinExistence type="predicted"/>
<gene>
    <name evidence="7" type="ORF">BC6307_00980</name>
</gene>
<dbReference type="PROSITE" id="PS51296">
    <property type="entry name" value="RIESKE"/>
    <property type="match status" value="1"/>
</dbReference>
<name>A0A223KKE3_9BACI</name>
<dbReference type="Proteomes" id="UP000215224">
    <property type="component" value="Chromosome"/>
</dbReference>
<dbReference type="AlphaFoldDB" id="A0A223KKE3"/>
<dbReference type="GO" id="GO:0016020">
    <property type="term" value="C:membrane"/>
    <property type="evidence" value="ECO:0007669"/>
    <property type="project" value="InterPro"/>
</dbReference>
<dbReference type="FunFam" id="2.102.10.10:FF:000014">
    <property type="entry name" value="Oxidoreductase, FAD dependent"/>
    <property type="match status" value="1"/>
</dbReference>
<dbReference type="Pfam" id="PF00355">
    <property type="entry name" value="Rieske"/>
    <property type="match status" value="1"/>
</dbReference>
<dbReference type="GO" id="GO:0005737">
    <property type="term" value="C:cytoplasm"/>
    <property type="evidence" value="ECO:0007669"/>
    <property type="project" value="TreeGrafter"/>
</dbReference>
<dbReference type="STRING" id="1314751.GCA_001591425_04874"/>
<dbReference type="Gene3D" id="3.30.9.10">
    <property type="entry name" value="D-Amino Acid Oxidase, subunit A, domain 2"/>
    <property type="match status" value="1"/>
</dbReference>
<dbReference type="InterPro" id="IPR036188">
    <property type="entry name" value="FAD/NAD-bd_sf"/>
</dbReference>
<dbReference type="CDD" id="cd03477">
    <property type="entry name" value="Rieske_YhfW_C"/>
    <property type="match status" value="1"/>
</dbReference>
<keyword evidence="3" id="KW-0408">Iron</keyword>
<dbReference type="PRINTS" id="PR00162">
    <property type="entry name" value="RIESKE"/>
</dbReference>
<dbReference type="KEGG" id="bcoh:BC6307_00980"/>
<evidence type="ECO:0000256" key="4">
    <source>
        <dbReference type="ARBA" id="ARBA00023014"/>
    </source>
</evidence>
<dbReference type="PANTHER" id="PTHR13847:SF274">
    <property type="entry name" value="RIESKE 2FE-2S IRON-SULFUR PROTEIN YHFW-RELATED"/>
    <property type="match status" value="1"/>
</dbReference>
<dbReference type="Gene3D" id="3.50.50.60">
    <property type="entry name" value="FAD/NAD(P)-binding domain"/>
    <property type="match status" value="1"/>
</dbReference>
<evidence type="ECO:0000256" key="2">
    <source>
        <dbReference type="ARBA" id="ARBA00022723"/>
    </source>
</evidence>
<dbReference type="InterPro" id="IPR036922">
    <property type="entry name" value="Rieske_2Fe-2S_sf"/>
</dbReference>
<dbReference type="EMBL" id="CP018866">
    <property type="protein sequence ID" value="AST89951.1"/>
    <property type="molecule type" value="Genomic_DNA"/>
</dbReference>
<evidence type="ECO:0000313" key="7">
    <source>
        <dbReference type="EMBL" id="AST89951.1"/>
    </source>
</evidence>
<evidence type="ECO:0000259" key="6">
    <source>
        <dbReference type="PROSITE" id="PS51296"/>
    </source>
</evidence>
<protein>
    <submittedName>
        <fullName evidence="7">(2Fe-2S)-binding protein</fullName>
    </submittedName>
</protein>
<evidence type="ECO:0000256" key="5">
    <source>
        <dbReference type="ARBA" id="ARBA00023157"/>
    </source>
</evidence>